<reference evidence="2 3" key="1">
    <citation type="submission" date="2017-11" db="EMBL/GenBank/DDBJ databases">
        <title>Draft genome sequence of Enterococcus plantarum TRW2 strain isolated from lettuce.</title>
        <authorList>
            <person name="Kim E.B."/>
            <person name="Marco M.L."/>
            <person name="Williams T.R."/>
            <person name="You I.H."/>
        </authorList>
    </citation>
    <scope>NUCLEOTIDE SEQUENCE [LARGE SCALE GENOMIC DNA]</scope>
    <source>
        <strain evidence="2 3">TRW2</strain>
    </source>
</reference>
<dbReference type="Pfam" id="PF09913">
    <property type="entry name" value="DUF2142"/>
    <property type="match status" value="1"/>
</dbReference>
<protein>
    <recommendedName>
        <fullName evidence="4">DUF2142 domain-containing protein</fullName>
    </recommendedName>
</protein>
<dbReference type="EMBL" id="PIEU01000100">
    <property type="protein sequence ID" value="PZL71681.1"/>
    <property type="molecule type" value="Genomic_DNA"/>
</dbReference>
<name>A0A2W3YVQ9_9ENTE</name>
<feature type="transmembrane region" description="Helical" evidence="1">
    <location>
        <begin position="159"/>
        <end position="180"/>
    </location>
</feature>
<feature type="transmembrane region" description="Helical" evidence="1">
    <location>
        <begin position="424"/>
        <end position="445"/>
    </location>
</feature>
<evidence type="ECO:0000313" key="3">
    <source>
        <dbReference type="Proteomes" id="UP000249828"/>
    </source>
</evidence>
<evidence type="ECO:0000256" key="1">
    <source>
        <dbReference type="SAM" id="Phobius"/>
    </source>
</evidence>
<feature type="transmembrane region" description="Helical" evidence="1">
    <location>
        <begin position="306"/>
        <end position="325"/>
    </location>
</feature>
<gene>
    <name evidence="2" type="ORF">CI088_11815</name>
</gene>
<keyword evidence="1" id="KW-0472">Membrane</keyword>
<dbReference type="STRING" id="1077675.BCR22_07560"/>
<evidence type="ECO:0000313" key="2">
    <source>
        <dbReference type="EMBL" id="PZL71681.1"/>
    </source>
</evidence>
<keyword evidence="3" id="KW-1185">Reference proteome</keyword>
<feature type="transmembrane region" description="Helical" evidence="1">
    <location>
        <begin position="385"/>
        <end position="412"/>
    </location>
</feature>
<keyword evidence="1" id="KW-1133">Transmembrane helix</keyword>
<feature type="transmembrane region" description="Helical" evidence="1">
    <location>
        <begin position="541"/>
        <end position="561"/>
    </location>
</feature>
<organism evidence="2 3">
    <name type="scientific">Enterococcus plantarum</name>
    <dbReference type="NCBI Taxonomy" id="1077675"/>
    <lineage>
        <taxon>Bacteria</taxon>
        <taxon>Bacillati</taxon>
        <taxon>Bacillota</taxon>
        <taxon>Bacilli</taxon>
        <taxon>Lactobacillales</taxon>
        <taxon>Enterococcaceae</taxon>
        <taxon>Enterococcus</taxon>
    </lineage>
</organism>
<accession>A0A2W3YVQ9</accession>
<feature type="transmembrane region" description="Helical" evidence="1">
    <location>
        <begin position="499"/>
        <end position="521"/>
    </location>
</feature>
<dbReference type="Proteomes" id="UP000249828">
    <property type="component" value="Unassembled WGS sequence"/>
</dbReference>
<feature type="transmembrane region" description="Helical" evidence="1">
    <location>
        <begin position="605"/>
        <end position="626"/>
    </location>
</feature>
<dbReference type="InterPro" id="IPR018674">
    <property type="entry name" value="DUF2142_membrane"/>
</dbReference>
<evidence type="ECO:0008006" key="4">
    <source>
        <dbReference type="Google" id="ProtNLM"/>
    </source>
</evidence>
<feature type="transmembrane region" description="Helical" evidence="1">
    <location>
        <begin position="186"/>
        <end position="205"/>
    </location>
</feature>
<dbReference type="AlphaFoldDB" id="A0A2W3YVQ9"/>
<dbReference type="RefSeq" id="WP_111248335.1">
    <property type="nucleotide sequence ID" value="NZ_PIEU01000100.1"/>
</dbReference>
<proteinExistence type="predicted"/>
<keyword evidence="1" id="KW-0812">Transmembrane</keyword>
<feature type="transmembrane region" description="Helical" evidence="1">
    <location>
        <begin position="280"/>
        <end position="300"/>
    </location>
</feature>
<feature type="transmembrane region" description="Helical" evidence="1">
    <location>
        <begin position="13"/>
        <end position="35"/>
    </location>
</feature>
<feature type="transmembrane region" description="Helical" evidence="1">
    <location>
        <begin position="345"/>
        <end position="365"/>
    </location>
</feature>
<sequence length="627" mass="72123">MADISMDKKKKNLYKWLIILLSSVFVVLLIEMFVFNFSYFRYGNVSEDVTNVTLENIKKTGENSYKLIDKTVQGKIIIPNTESKATRLSFITYVAEGPEAKIKITSPETNYGERKIQHSLEVIKLTDQTKPLTLSFIDVGDREFQVSEMKKTNQFHFNVIRFFVLVSFVIFVVLIAKGTFKNRYEYFAFLTIILFGSLLSILMPVGQTMDERAHILKSISVAEGNLFFENGDKLELPAGFESMYKEEPYTAYEEFRDMYNKNTTKETSVTIEEKKETSAVTYPFLSYIFSGIGIKVAMLFQLPMIFYVWFARIFNVVAYGLLAFFSIKKMPYGKRVMAFFAVQPVMLYLAASVGVDALLVGVVMLGFAQIMRIRYEKSHIKLSEFILIASCFSMAIIIKVVYAPVLVLFFLLRRENFKNKKAQWILYSTLSIILFIVALLVYKYSADMGINQWRLPNVDSDKQTVGIIKNPISYLKMLTLFFSSNCISYLSATFGLMGYVLVINPFVTLLNICVWVFLCLFDYQEIQKEKNVYFTITEKMIVGFSILSMIILSATALYMTFTPVGADKVDGYQARYLTPMAFLATYMLTSRKLESKYSEQSMDKIAFFSSLLLLIFVFIQILIKYYS</sequence>
<comment type="caution">
    <text evidence="2">The sequence shown here is derived from an EMBL/GenBank/DDBJ whole genome shotgun (WGS) entry which is preliminary data.</text>
</comment>